<dbReference type="Pfam" id="PF02566">
    <property type="entry name" value="OsmC"/>
    <property type="match status" value="1"/>
</dbReference>
<evidence type="ECO:0008006" key="2">
    <source>
        <dbReference type="Google" id="ProtNLM"/>
    </source>
</evidence>
<dbReference type="SUPFAM" id="SSF82784">
    <property type="entry name" value="OsmC-like"/>
    <property type="match status" value="1"/>
</dbReference>
<accession>A0A3B0T5G4</accession>
<gene>
    <name evidence="1" type="ORF">MNBD_ACTINO01-2295</name>
</gene>
<reference evidence="1" key="1">
    <citation type="submission" date="2018-06" db="EMBL/GenBank/DDBJ databases">
        <authorList>
            <person name="Zhirakovskaya E."/>
        </authorList>
    </citation>
    <scope>NUCLEOTIDE SEQUENCE</scope>
</reference>
<protein>
    <recommendedName>
        <fullName evidence="2">OsmC family protein</fullName>
    </recommendedName>
</protein>
<organism evidence="1">
    <name type="scientific">hydrothermal vent metagenome</name>
    <dbReference type="NCBI Taxonomy" id="652676"/>
    <lineage>
        <taxon>unclassified sequences</taxon>
        <taxon>metagenomes</taxon>
        <taxon>ecological metagenomes</taxon>
    </lineage>
</organism>
<dbReference type="PANTHER" id="PTHR35368">
    <property type="entry name" value="HYDROPEROXIDE REDUCTASE"/>
    <property type="match status" value="1"/>
</dbReference>
<dbReference type="InterPro" id="IPR003718">
    <property type="entry name" value="OsmC/Ohr_fam"/>
</dbReference>
<dbReference type="EMBL" id="UOEI01000614">
    <property type="protein sequence ID" value="VAW08587.1"/>
    <property type="molecule type" value="Genomic_DNA"/>
</dbReference>
<evidence type="ECO:0000313" key="1">
    <source>
        <dbReference type="EMBL" id="VAW08587.1"/>
    </source>
</evidence>
<dbReference type="InterPro" id="IPR036102">
    <property type="entry name" value="OsmC/Ohrsf"/>
</dbReference>
<dbReference type="InterPro" id="IPR052924">
    <property type="entry name" value="OsmC/Ohr_hydroprdx_reductase"/>
</dbReference>
<sequence length="172" mass="17895">MTTSTINLNDVDITAIGALAEAITSDPTKADTTWQASVAWDGGFRTTTTIRDFATIATDEPRGLGGTATAPNPVEHLLGALGSCLAIGYAANASVAGIRIDDLRIDIEGDLNLKSFLGIEPGNAGYETIRATVHIESDADDEAIARLHETVVATSPVGHSLNRAVPLNVELA</sequence>
<name>A0A3B0T5G4_9ZZZZ</name>
<dbReference type="PANTHER" id="PTHR35368:SF1">
    <property type="entry name" value="HYDROPEROXIDE REDUCTASE"/>
    <property type="match status" value="1"/>
</dbReference>
<dbReference type="AlphaFoldDB" id="A0A3B0T5G4"/>
<proteinExistence type="predicted"/>
<dbReference type="InterPro" id="IPR015946">
    <property type="entry name" value="KH_dom-like_a/b"/>
</dbReference>
<dbReference type="Gene3D" id="3.30.300.20">
    <property type="match status" value="1"/>
</dbReference>